<evidence type="ECO:0000313" key="3">
    <source>
        <dbReference type="EnsemblMetazoa" id="SMAR003860-PA"/>
    </source>
</evidence>
<name>T1IS06_STRMM</name>
<dbReference type="STRING" id="126957.T1IS06"/>
<dbReference type="SUPFAM" id="SSF49599">
    <property type="entry name" value="TRAF domain-like"/>
    <property type="match status" value="1"/>
</dbReference>
<proteinExistence type="predicted"/>
<dbReference type="AlphaFoldDB" id="T1IS06"/>
<dbReference type="Proteomes" id="UP000014500">
    <property type="component" value="Unassembled WGS sequence"/>
</dbReference>
<keyword evidence="1" id="KW-0175">Coiled coil</keyword>
<dbReference type="Gene3D" id="2.60.210.10">
    <property type="entry name" value="Apoptosis, Tumor Necrosis Factor Receptor Associated Protein 2, Chain A"/>
    <property type="match status" value="1"/>
</dbReference>
<keyword evidence="4" id="KW-1185">Reference proteome</keyword>
<accession>T1IS06</accession>
<organism evidence="3 4">
    <name type="scientific">Strigamia maritima</name>
    <name type="common">European centipede</name>
    <name type="synonym">Geophilus maritimus</name>
    <dbReference type="NCBI Taxonomy" id="126957"/>
    <lineage>
        <taxon>Eukaryota</taxon>
        <taxon>Metazoa</taxon>
        <taxon>Ecdysozoa</taxon>
        <taxon>Arthropoda</taxon>
        <taxon>Myriapoda</taxon>
        <taxon>Chilopoda</taxon>
        <taxon>Pleurostigmophora</taxon>
        <taxon>Geophilomorpha</taxon>
        <taxon>Linotaeniidae</taxon>
        <taxon>Strigamia</taxon>
    </lineage>
</organism>
<dbReference type="PhylomeDB" id="T1IS06"/>
<reference evidence="4" key="1">
    <citation type="submission" date="2011-05" db="EMBL/GenBank/DDBJ databases">
        <authorList>
            <person name="Richards S.R."/>
            <person name="Qu J."/>
            <person name="Jiang H."/>
            <person name="Jhangiani S.N."/>
            <person name="Agravi P."/>
            <person name="Goodspeed R."/>
            <person name="Gross S."/>
            <person name="Mandapat C."/>
            <person name="Jackson L."/>
            <person name="Mathew T."/>
            <person name="Pu L."/>
            <person name="Thornton R."/>
            <person name="Saada N."/>
            <person name="Wilczek-Boney K.B."/>
            <person name="Lee S."/>
            <person name="Kovar C."/>
            <person name="Wu Y."/>
            <person name="Scherer S.E."/>
            <person name="Worley K.C."/>
            <person name="Muzny D.M."/>
            <person name="Gibbs R."/>
        </authorList>
    </citation>
    <scope>NUCLEOTIDE SEQUENCE</scope>
    <source>
        <strain evidence="4">Brora</strain>
    </source>
</reference>
<dbReference type="InterPro" id="IPR008974">
    <property type="entry name" value="TRAF-like"/>
</dbReference>
<dbReference type="InterPro" id="IPR049342">
    <property type="entry name" value="TRAF1-6_MATH_dom"/>
</dbReference>
<protein>
    <recommendedName>
        <fullName evidence="2">TRAF1-6 MATH domain-containing protein</fullName>
    </recommendedName>
</protein>
<dbReference type="EnsemblMetazoa" id="SMAR003860-RA">
    <property type="protein sequence ID" value="SMAR003860-PA"/>
    <property type="gene ID" value="SMAR003860"/>
</dbReference>
<evidence type="ECO:0000313" key="4">
    <source>
        <dbReference type="Proteomes" id="UP000014500"/>
    </source>
</evidence>
<evidence type="ECO:0000259" key="2">
    <source>
        <dbReference type="Pfam" id="PF21355"/>
    </source>
</evidence>
<evidence type="ECO:0000256" key="1">
    <source>
        <dbReference type="SAM" id="Coils"/>
    </source>
</evidence>
<dbReference type="EMBL" id="JH431408">
    <property type="status" value="NOT_ANNOTATED_CDS"/>
    <property type="molecule type" value="Genomic_DNA"/>
</dbReference>
<dbReference type="Pfam" id="PF21355">
    <property type="entry name" value="TRAF-mep_MATH"/>
    <property type="match status" value="1"/>
</dbReference>
<reference evidence="3" key="2">
    <citation type="submission" date="2015-02" db="UniProtKB">
        <authorList>
            <consortium name="EnsemblMetazoa"/>
        </authorList>
    </citation>
    <scope>IDENTIFICATION</scope>
</reference>
<dbReference type="HOGENOM" id="CLU_1311541_0_0_1"/>
<sequence>MAAGIESQNVDLQQNECYIEVKAKQANLEKTIEMQEMEIISCKQQITDLELKENLKLDEMQKLEKRFEIQTEEYRNLVEVLHEKMEKRFDKMDKSCDEFRTKLDDMEKKYSAICKTEKSAQLQVDAKSKFGYEMRLKFSPNDVKDVEKTYLSIYFDVIKGENDAILKWPNKCTGLIAILDQLNDKATKFSSKIRSFDGCLGKSPFDFEGF</sequence>
<feature type="coiled-coil region" evidence="1">
    <location>
        <begin position="18"/>
        <end position="109"/>
    </location>
</feature>
<feature type="domain" description="TRAF1-6 MATH" evidence="2">
    <location>
        <begin position="128"/>
        <end position="188"/>
    </location>
</feature>